<dbReference type="InterPro" id="IPR001647">
    <property type="entry name" value="HTH_TetR"/>
</dbReference>
<comment type="caution">
    <text evidence="5">The sequence shown here is derived from an EMBL/GenBank/DDBJ whole genome shotgun (WGS) entry which is preliminary data.</text>
</comment>
<dbReference type="Pfam" id="PF00440">
    <property type="entry name" value="TetR_N"/>
    <property type="match status" value="1"/>
</dbReference>
<feature type="compositionally biased region" description="Low complexity" evidence="3">
    <location>
        <begin position="1"/>
        <end position="13"/>
    </location>
</feature>
<feature type="DNA-binding region" description="H-T-H motif" evidence="2">
    <location>
        <begin position="46"/>
        <end position="65"/>
    </location>
</feature>
<dbReference type="PRINTS" id="PR00455">
    <property type="entry name" value="HTHTETR"/>
</dbReference>
<dbReference type="PANTHER" id="PTHR30055">
    <property type="entry name" value="HTH-TYPE TRANSCRIPTIONAL REGULATOR RUTR"/>
    <property type="match status" value="1"/>
</dbReference>
<gene>
    <name evidence="5" type="ORF">QO010_004573</name>
</gene>
<reference evidence="5 6" key="1">
    <citation type="submission" date="2023-07" db="EMBL/GenBank/DDBJ databases">
        <title>Genomic Encyclopedia of Type Strains, Phase IV (KMG-IV): sequencing the most valuable type-strain genomes for metagenomic binning, comparative biology and taxonomic classification.</title>
        <authorList>
            <person name="Goeker M."/>
        </authorList>
    </citation>
    <scope>NUCLEOTIDE SEQUENCE [LARGE SCALE GENOMIC DNA]</scope>
    <source>
        <strain evidence="5 6">DSM 18695</strain>
    </source>
</reference>
<dbReference type="SUPFAM" id="SSF46689">
    <property type="entry name" value="Homeodomain-like"/>
    <property type="match status" value="1"/>
</dbReference>
<proteinExistence type="predicted"/>
<evidence type="ECO:0000313" key="6">
    <source>
        <dbReference type="Proteomes" id="UP001228905"/>
    </source>
</evidence>
<sequence length="220" mass="24198">MTESSAATAPASARFQPSAARSDQRRRAILAVAGDAFRQDGYAATSMSSIAARLGGSKGTLYNYFRSKEELFAAFMEDICSEDVLPLFARLPQAGEDLHDGLIEFGCAFFEFITSEPRTSIYRVVIAEAGRFPELGRIFYESGPQIGELRLGDYFEDLMARGVICQTDRTLIARHFKELCLSGMHQMRLMGVVPELDDAAIRKTVAAGVEAFLRAYAPEA</sequence>
<keyword evidence="6" id="KW-1185">Reference proteome</keyword>
<dbReference type="Gene3D" id="1.10.357.10">
    <property type="entry name" value="Tetracycline Repressor, domain 2"/>
    <property type="match status" value="1"/>
</dbReference>
<dbReference type="InterPro" id="IPR050109">
    <property type="entry name" value="HTH-type_TetR-like_transc_reg"/>
</dbReference>
<feature type="region of interest" description="Disordered" evidence="3">
    <location>
        <begin position="1"/>
        <end position="20"/>
    </location>
</feature>
<dbReference type="PANTHER" id="PTHR30055:SF119">
    <property type="entry name" value="NALC"/>
    <property type="match status" value="1"/>
</dbReference>
<keyword evidence="1 2" id="KW-0238">DNA-binding</keyword>
<feature type="domain" description="HTH tetR-type" evidence="4">
    <location>
        <begin position="23"/>
        <end position="83"/>
    </location>
</feature>
<evidence type="ECO:0000256" key="1">
    <source>
        <dbReference type="ARBA" id="ARBA00023125"/>
    </source>
</evidence>
<evidence type="ECO:0000256" key="3">
    <source>
        <dbReference type="SAM" id="MobiDB-lite"/>
    </source>
</evidence>
<dbReference type="InterPro" id="IPR009057">
    <property type="entry name" value="Homeodomain-like_sf"/>
</dbReference>
<evidence type="ECO:0000256" key="2">
    <source>
        <dbReference type="PROSITE-ProRule" id="PRU00335"/>
    </source>
</evidence>
<dbReference type="RefSeq" id="WP_307352920.1">
    <property type="nucleotide sequence ID" value="NZ_JAUSVS010000014.1"/>
</dbReference>
<evidence type="ECO:0000313" key="5">
    <source>
        <dbReference type="EMBL" id="MDQ0466777.1"/>
    </source>
</evidence>
<dbReference type="EMBL" id="JAUSVS010000014">
    <property type="protein sequence ID" value="MDQ0466777.1"/>
    <property type="molecule type" value="Genomic_DNA"/>
</dbReference>
<dbReference type="InterPro" id="IPR039536">
    <property type="entry name" value="TetR_C_Proteobacteria"/>
</dbReference>
<dbReference type="Proteomes" id="UP001228905">
    <property type="component" value="Unassembled WGS sequence"/>
</dbReference>
<organism evidence="5 6">
    <name type="scientific">Caulobacter ginsengisoli</name>
    <dbReference type="NCBI Taxonomy" id="400775"/>
    <lineage>
        <taxon>Bacteria</taxon>
        <taxon>Pseudomonadati</taxon>
        <taxon>Pseudomonadota</taxon>
        <taxon>Alphaproteobacteria</taxon>
        <taxon>Caulobacterales</taxon>
        <taxon>Caulobacteraceae</taxon>
        <taxon>Caulobacter</taxon>
    </lineage>
</organism>
<protein>
    <submittedName>
        <fullName evidence="5">AcrR family transcriptional regulator</fullName>
    </submittedName>
</protein>
<dbReference type="SUPFAM" id="SSF48498">
    <property type="entry name" value="Tetracyclin repressor-like, C-terminal domain"/>
    <property type="match status" value="1"/>
</dbReference>
<dbReference type="InterPro" id="IPR036271">
    <property type="entry name" value="Tet_transcr_reg_TetR-rel_C_sf"/>
</dbReference>
<name>A0ABU0IXP3_9CAUL</name>
<dbReference type="Gene3D" id="1.10.10.60">
    <property type="entry name" value="Homeodomain-like"/>
    <property type="match status" value="1"/>
</dbReference>
<dbReference type="Pfam" id="PF14246">
    <property type="entry name" value="TetR_C_7"/>
    <property type="match status" value="1"/>
</dbReference>
<accession>A0ABU0IXP3</accession>
<evidence type="ECO:0000259" key="4">
    <source>
        <dbReference type="PROSITE" id="PS50977"/>
    </source>
</evidence>
<dbReference type="PROSITE" id="PS50977">
    <property type="entry name" value="HTH_TETR_2"/>
    <property type="match status" value="1"/>
</dbReference>